<dbReference type="EMBL" id="JAMTCG010000009">
    <property type="protein sequence ID" value="MCP2162920.1"/>
    <property type="molecule type" value="Genomic_DNA"/>
</dbReference>
<comment type="similarity">
    <text evidence="1">Belongs to the 'GDXG' lipolytic enzyme family.</text>
</comment>
<keyword evidence="5" id="KW-1185">Reference proteome</keyword>
<keyword evidence="2" id="KW-0378">Hydrolase</keyword>
<dbReference type="PROSITE" id="PS01173">
    <property type="entry name" value="LIPASE_GDXG_HIS"/>
    <property type="match status" value="1"/>
</dbReference>
<dbReference type="InterPro" id="IPR029058">
    <property type="entry name" value="AB_hydrolase_fold"/>
</dbReference>
<dbReference type="SUPFAM" id="SSF53474">
    <property type="entry name" value="alpha/beta-Hydrolases"/>
    <property type="match status" value="1"/>
</dbReference>
<dbReference type="Proteomes" id="UP001205740">
    <property type="component" value="Unassembled WGS sequence"/>
</dbReference>
<feature type="domain" description="Alpha/beta hydrolase fold-3" evidence="3">
    <location>
        <begin position="79"/>
        <end position="278"/>
    </location>
</feature>
<dbReference type="InterPro" id="IPR002168">
    <property type="entry name" value="Lipase_GDXG_HIS_AS"/>
</dbReference>
<gene>
    <name evidence="4" type="ORF">LX12_004132</name>
</gene>
<evidence type="ECO:0000313" key="4">
    <source>
        <dbReference type="EMBL" id="MCP2162920.1"/>
    </source>
</evidence>
<evidence type="ECO:0000313" key="5">
    <source>
        <dbReference type="Proteomes" id="UP001205740"/>
    </source>
</evidence>
<dbReference type="Pfam" id="PF07859">
    <property type="entry name" value="Abhydrolase_3"/>
    <property type="match status" value="1"/>
</dbReference>
<evidence type="ECO:0000256" key="1">
    <source>
        <dbReference type="ARBA" id="ARBA00010515"/>
    </source>
</evidence>
<dbReference type="InterPro" id="IPR050300">
    <property type="entry name" value="GDXG_lipolytic_enzyme"/>
</dbReference>
<dbReference type="PANTHER" id="PTHR48081:SF30">
    <property type="entry name" value="ACETYL-HYDROLASE LIPR-RELATED"/>
    <property type="match status" value="1"/>
</dbReference>
<protein>
    <submittedName>
        <fullName evidence="4">Acetyl esterase/lipase</fullName>
    </submittedName>
</protein>
<dbReference type="InterPro" id="IPR013094">
    <property type="entry name" value="AB_hydrolase_3"/>
</dbReference>
<comment type="caution">
    <text evidence="4">The sequence shown here is derived from an EMBL/GenBank/DDBJ whole genome shotgun (WGS) entry which is preliminary data.</text>
</comment>
<accession>A0ABT1H6P2</accession>
<evidence type="ECO:0000259" key="3">
    <source>
        <dbReference type="Pfam" id="PF07859"/>
    </source>
</evidence>
<reference evidence="4 5" key="1">
    <citation type="submission" date="2022-06" db="EMBL/GenBank/DDBJ databases">
        <title>Genomic Encyclopedia of Archaeal and Bacterial Type Strains, Phase II (KMG-II): from individual species to whole genera.</title>
        <authorList>
            <person name="Goeker M."/>
        </authorList>
    </citation>
    <scope>NUCLEOTIDE SEQUENCE [LARGE SCALE GENOMIC DNA]</scope>
    <source>
        <strain evidence="4 5">DSM 45037</strain>
    </source>
</reference>
<proteinExistence type="inferred from homology"/>
<evidence type="ECO:0000256" key="2">
    <source>
        <dbReference type="ARBA" id="ARBA00022801"/>
    </source>
</evidence>
<dbReference type="Gene3D" id="3.40.50.1820">
    <property type="entry name" value="alpha/beta hydrolase"/>
    <property type="match status" value="1"/>
</dbReference>
<dbReference type="PANTHER" id="PTHR48081">
    <property type="entry name" value="AB HYDROLASE SUPERFAMILY PROTEIN C4A8.06C"/>
    <property type="match status" value="1"/>
</dbReference>
<sequence>MSSTPPGLSLPIGLVEPLTRVLYAAMLHPRLPVRWQRFLADHALDVDPLPADTVVRGITLGGRPTERVTVGATETPSAVLYLHGGGYVIGSPRSHRRLVARLAAVTDATVFAVDYRLAPEDPFPAAVEDGVAAFIDLVRHHGFTPDRIAISGDSAGGGLSVAVARRLIDDHEMTPAALGLIAPWVDPTQDVGPSGHATDIVVNHGWSRACADAYLAGGDPSDPGYAPLNGDLSGLPPTIVHIGVREALHPQTVTFVDKLRASGVDVEYREFPRLWHVGHQQASMLAEAADAVDHLGGFLRDRLA</sequence>
<organism evidence="4 5">
    <name type="scientific">Williamsia serinedens</name>
    <dbReference type="NCBI Taxonomy" id="391736"/>
    <lineage>
        <taxon>Bacteria</taxon>
        <taxon>Bacillati</taxon>
        <taxon>Actinomycetota</taxon>
        <taxon>Actinomycetes</taxon>
        <taxon>Mycobacteriales</taxon>
        <taxon>Nocardiaceae</taxon>
        <taxon>Williamsia</taxon>
    </lineage>
</organism>
<name>A0ABT1H6P2_9NOCA</name>